<feature type="domain" description="VWFA" evidence="2">
    <location>
        <begin position="87"/>
        <end position="297"/>
    </location>
</feature>
<feature type="transmembrane region" description="Helical" evidence="1">
    <location>
        <begin position="58"/>
        <end position="82"/>
    </location>
</feature>
<dbReference type="Proteomes" id="UP000318053">
    <property type="component" value="Unassembled WGS sequence"/>
</dbReference>
<dbReference type="InterPro" id="IPR036465">
    <property type="entry name" value="vWFA_dom_sf"/>
</dbReference>
<dbReference type="InterPro" id="IPR002035">
    <property type="entry name" value="VWF_A"/>
</dbReference>
<evidence type="ECO:0000313" key="3">
    <source>
        <dbReference type="EMBL" id="TWT72852.1"/>
    </source>
</evidence>
<accession>A0A5C5YHG6</accession>
<name>A0A5C5YHG6_9BACT</name>
<dbReference type="AlphaFoldDB" id="A0A5C5YHG6"/>
<dbReference type="Pfam" id="PF13519">
    <property type="entry name" value="VWA_2"/>
    <property type="match status" value="1"/>
</dbReference>
<dbReference type="SUPFAM" id="SSF53300">
    <property type="entry name" value="vWA-like"/>
    <property type="match status" value="1"/>
</dbReference>
<keyword evidence="1" id="KW-0472">Membrane</keyword>
<keyword evidence="4" id="KW-1185">Reference proteome</keyword>
<evidence type="ECO:0000259" key="2">
    <source>
        <dbReference type="SMART" id="SM00327"/>
    </source>
</evidence>
<comment type="caution">
    <text evidence="3">The sequence shown here is derived from an EMBL/GenBank/DDBJ whole genome shotgun (WGS) entry which is preliminary data.</text>
</comment>
<dbReference type="CDD" id="cd00198">
    <property type="entry name" value="vWFA"/>
    <property type="match status" value="1"/>
</dbReference>
<dbReference type="Pfam" id="PF07584">
    <property type="entry name" value="BatA"/>
    <property type="match status" value="1"/>
</dbReference>
<dbReference type="RefSeq" id="WP_146390471.1">
    <property type="nucleotide sequence ID" value="NZ_SJPK01000003.1"/>
</dbReference>
<gene>
    <name evidence="3" type="ORF">CA85_13130</name>
</gene>
<organism evidence="3 4">
    <name type="scientific">Allorhodopirellula solitaria</name>
    <dbReference type="NCBI Taxonomy" id="2527987"/>
    <lineage>
        <taxon>Bacteria</taxon>
        <taxon>Pseudomonadati</taxon>
        <taxon>Planctomycetota</taxon>
        <taxon>Planctomycetia</taxon>
        <taxon>Pirellulales</taxon>
        <taxon>Pirellulaceae</taxon>
        <taxon>Allorhodopirellula</taxon>
    </lineage>
</organism>
<keyword evidence="1" id="KW-0812">Transmembrane</keyword>
<feature type="transmembrane region" description="Helical" evidence="1">
    <location>
        <begin position="6"/>
        <end position="24"/>
    </location>
</feature>
<dbReference type="SMART" id="SM00327">
    <property type="entry name" value="VWA"/>
    <property type="match status" value="1"/>
</dbReference>
<dbReference type="OrthoDB" id="5289914at2"/>
<evidence type="ECO:0000256" key="1">
    <source>
        <dbReference type="SAM" id="Phobius"/>
    </source>
</evidence>
<sequence>MSFAAPIALTLAALAVPIIGLYILKVRLRRVPVSTNLFWKQVYDEKPPRSLWQNLRHWLSLLAQLLLLGLLVLAIADPFFAWQAARARRMVLIVDASASMQASDVEPTRFAEAIAEAHRIIDGVRDHDQVAILTAGVVPKVITGMANHAPTLRRAIDSISATDAPSSIDAAVTLGKQLVGDHPNAHVIVISDGAEAAPPDVDWRVVGTAAANLGITELQARRSFVDPVGYEVLVEVLNASEEPARGRLELELDGIIIDVLPLKLDAGETWSRTIEKTSLEGGQLTAKLTELEQTDSLAIDNKAAAIVPTRELQQVLIVSPGNLFLQKVFEANPLVRVTLTNTIPEVWPADTIVVFHQSVPETMPERDFLVIDPDADCDLWTIGDMIENPIVTEQDEESPLMTYIRLDNVLVPQAREIAFEGDAHPLAATVSGEPIYASLDRPAGKGLVLSVNLEQSDLAFRTAFPIMITNALAWFADQSGEWEPAIASGGIASITAAGGEKRTLVSPSGERTPITGDRAGPLAEVGVWTIEGEDSQSTIAVNLASPTESDLRPIAPSDLEQSTSIAGLWFTRPVWFYCAALAALLFAVEWFLYQRRLIG</sequence>
<dbReference type="PANTHER" id="PTHR37464:SF1">
    <property type="entry name" value="BLL2463 PROTEIN"/>
    <property type="match status" value="1"/>
</dbReference>
<dbReference type="PANTHER" id="PTHR37464">
    <property type="entry name" value="BLL2463 PROTEIN"/>
    <property type="match status" value="1"/>
</dbReference>
<proteinExistence type="predicted"/>
<protein>
    <recommendedName>
        <fullName evidence="2">VWFA domain-containing protein</fullName>
    </recommendedName>
</protein>
<dbReference type="InterPro" id="IPR024163">
    <property type="entry name" value="Aerotolerance_reg_N"/>
</dbReference>
<evidence type="ECO:0000313" key="4">
    <source>
        <dbReference type="Proteomes" id="UP000318053"/>
    </source>
</evidence>
<reference evidence="3 4" key="1">
    <citation type="submission" date="2019-02" db="EMBL/GenBank/DDBJ databases">
        <title>Deep-cultivation of Planctomycetes and their phenomic and genomic characterization uncovers novel biology.</title>
        <authorList>
            <person name="Wiegand S."/>
            <person name="Jogler M."/>
            <person name="Boedeker C."/>
            <person name="Pinto D."/>
            <person name="Vollmers J."/>
            <person name="Rivas-Marin E."/>
            <person name="Kohn T."/>
            <person name="Peeters S.H."/>
            <person name="Heuer A."/>
            <person name="Rast P."/>
            <person name="Oberbeckmann S."/>
            <person name="Bunk B."/>
            <person name="Jeske O."/>
            <person name="Meyerdierks A."/>
            <person name="Storesund J.E."/>
            <person name="Kallscheuer N."/>
            <person name="Luecker S."/>
            <person name="Lage O.M."/>
            <person name="Pohl T."/>
            <person name="Merkel B.J."/>
            <person name="Hornburger P."/>
            <person name="Mueller R.-W."/>
            <person name="Bruemmer F."/>
            <person name="Labrenz M."/>
            <person name="Spormann A.M."/>
            <person name="Op Den Camp H."/>
            <person name="Overmann J."/>
            <person name="Amann R."/>
            <person name="Jetten M.S.M."/>
            <person name="Mascher T."/>
            <person name="Medema M.H."/>
            <person name="Devos D.P."/>
            <person name="Kaster A.-K."/>
            <person name="Ovreas L."/>
            <person name="Rohde M."/>
            <person name="Galperin M.Y."/>
            <person name="Jogler C."/>
        </authorList>
    </citation>
    <scope>NUCLEOTIDE SEQUENCE [LARGE SCALE GENOMIC DNA]</scope>
    <source>
        <strain evidence="3 4">CA85</strain>
    </source>
</reference>
<dbReference type="Gene3D" id="3.40.50.410">
    <property type="entry name" value="von Willebrand factor, type A domain"/>
    <property type="match status" value="1"/>
</dbReference>
<feature type="transmembrane region" description="Helical" evidence="1">
    <location>
        <begin position="574"/>
        <end position="593"/>
    </location>
</feature>
<keyword evidence="1" id="KW-1133">Transmembrane helix</keyword>
<dbReference type="EMBL" id="SJPK01000003">
    <property type="protein sequence ID" value="TWT72852.1"/>
    <property type="molecule type" value="Genomic_DNA"/>
</dbReference>